<sequence>MKKCWDNVPEKRPMASEIYEVIQSWKNNYELLLKFNKFETILEESGAIFPKAVYTSRFISFKELATINSLTVCTNGIISDDNKIIESQNNQIIENQEDNIPIKRMNKLMLEIEKDKTASVHLSLCE</sequence>
<gene>
    <name evidence="1" type="ORF">F8M41_019330</name>
</gene>
<protein>
    <submittedName>
        <fullName evidence="1">Serine/threonine protein kinase</fullName>
    </submittedName>
</protein>
<comment type="caution">
    <text evidence="1">The sequence shown here is derived from an EMBL/GenBank/DDBJ whole genome shotgun (WGS) entry which is preliminary data.</text>
</comment>
<keyword evidence="1" id="KW-0723">Serine/threonine-protein kinase</keyword>
<proteinExistence type="predicted"/>
<keyword evidence="1" id="KW-0808">Transferase</keyword>
<dbReference type="AlphaFoldDB" id="A0A8H4AK65"/>
<keyword evidence="1" id="KW-0418">Kinase</keyword>
<dbReference type="Proteomes" id="UP000439903">
    <property type="component" value="Unassembled WGS sequence"/>
</dbReference>
<organism evidence="1 2">
    <name type="scientific">Gigaspora margarita</name>
    <dbReference type="NCBI Taxonomy" id="4874"/>
    <lineage>
        <taxon>Eukaryota</taxon>
        <taxon>Fungi</taxon>
        <taxon>Fungi incertae sedis</taxon>
        <taxon>Mucoromycota</taxon>
        <taxon>Glomeromycotina</taxon>
        <taxon>Glomeromycetes</taxon>
        <taxon>Diversisporales</taxon>
        <taxon>Gigasporaceae</taxon>
        <taxon>Gigaspora</taxon>
    </lineage>
</organism>
<dbReference type="GO" id="GO:0004674">
    <property type="term" value="F:protein serine/threonine kinase activity"/>
    <property type="evidence" value="ECO:0007669"/>
    <property type="project" value="UniProtKB-KW"/>
</dbReference>
<dbReference type="EMBL" id="WTPW01000499">
    <property type="protein sequence ID" value="KAF0505211.1"/>
    <property type="molecule type" value="Genomic_DNA"/>
</dbReference>
<keyword evidence="2" id="KW-1185">Reference proteome</keyword>
<evidence type="ECO:0000313" key="2">
    <source>
        <dbReference type="Proteomes" id="UP000439903"/>
    </source>
</evidence>
<evidence type="ECO:0000313" key="1">
    <source>
        <dbReference type="EMBL" id="KAF0505211.1"/>
    </source>
</evidence>
<accession>A0A8H4AK65</accession>
<reference evidence="1 2" key="1">
    <citation type="journal article" date="2019" name="Environ. Microbiol.">
        <title>At the nexus of three kingdoms: the genome of the mycorrhizal fungus Gigaspora margarita provides insights into plant, endobacterial and fungal interactions.</title>
        <authorList>
            <person name="Venice F."/>
            <person name="Ghignone S."/>
            <person name="Salvioli di Fossalunga A."/>
            <person name="Amselem J."/>
            <person name="Novero M."/>
            <person name="Xianan X."/>
            <person name="Sedzielewska Toro K."/>
            <person name="Morin E."/>
            <person name="Lipzen A."/>
            <person name="Grigoriev I.V."/>
            <person name="Henrissat B."/>
            <person name="Martin F.M."/>
            <person name="Bonfante P."/>
        </authorList>
    </citation>
    <scope>NUCLEOTIDE SEQUENCE [LARGE SCALE GENOMIC DNA]</scope>
    <source>
        <strain evidence="1 2">BEG34</strain>
    </source>
</reference>
<name>A0A8H4AK65_GIGMA</name>